<sequence>MMDEERAPGFVTGPWHDVTATPDQRARALVAAMTLEEKLAQLVGLWVGADASGEDVAPHQGDMTENGPSFGDAIVDGLGQLTRPFGTAPVDPVLGARSLARAQESVRAASRFGIPAQVHEECLAGFAAWGATAYPIPLSWGATFDPELVEDMAARIGRAMRSVGVHQGLAPVLDVVRDYRWGRVEETIGEDPHLVATIASAYVHGLESTGVVATLKHFAGYSGSRAGRNHAPVSAGPRELAEVFYPPFEMALREGGARSVMNSYAEVDGVPAAADEARLTGLLREQWGFEGVVVADYFAVAFLRTLQRVAGSDGEAAGLALRAGIDVELPSPFAYTGPLAAEVRAGRVSEELVDRALVRVLRQKAELGLLDPDWAPASPDVVDLDPPADQELALRLAREAVVLLDAGDVLPLAPGARLAVVGPLADDPFAMLGCYSFPAHVGVHHPEAGLGIEIPSLLSELTAVHDGPVTHAPGCDVQAPGRDGFERAVELARDADVAVVAVGDRAGLFGRGTSGEGCDAADLALPGEQAALVEAVLATGTPVVLVVLSGRPYALGAYAGRAALVQTFFPGERGGRAIAEVLAGAVNPSGHLPVQVPREPGAQPGTYLAPPLGLRTDVSNLDPTPLFPFGFGRSYAELTWGEVTCEAIQWSVSGDVEVGVELANETEREAADVVQLYLHDPVAQVTRPDVRLVGYRRVTLAPGERARVTFTVPADVASFPGLAGHRIVEPGEVELRVARSAADVHHAIPLVLVGPERRVGFDRRHLSTSAVAVDADLGARA</sequence>
<dbReference type="GO" id="GO:0045493">
    <property type="term" value="P:xylan catabolic process"/>
    <property type="evidence" value="ECO:0007669"/>
    <property type="project" value="InterPro"/>
</dbReference>
<dbReference type="AlphaFoldDB" id="A0A3N2DB12"/>
<dbReference type="SMART" id="SM01217">
    <property type="entry name" value="Fn3_like"/>
    <property type="match status" value="1"/>
</dbReference>
<dbReference type="OrthoDB" id="3187562at2"/>
<dbReference type="SUPFAM" id="SSF51445">
    <property type="entry name" value="(Trans)glycosidases"/>
    <property type="match status" value="1"/>
</dbReference>
<dbReference type="GO" id="GO:0031222">
    <property type="term" value="P:arabinan catabolic process"/>
    <property type="evidence" value="ECO:0007669"/>
    <property type="project" value="TreeGrafter"/>
</dbReference>
<dbReference type="PANTHER" id="PTHR42721:SF3">
    <property type="entry name" value="BETA-D-XYLOSIDASE 5-RELATED"/>
    <property type="match status" value="1"/>
</dbReference>
<dbReference type="SUPFAM" id="SSF52279">
    <property type="entry name" value="Beta-D-glucan exohydrolase, C-terminal domain"/>
    <property type="match status" value="1"/>
</dbReference>
<dbReference type="Proteomes" id="UP000275356">
    <property type="component" value="Unassembled WGS sequence"/>
</dbReference>
<dbReference type="Pfam" id="PF00933">
    <property type="entry name" value="Glyco_hydro_3"/>
    <property type="match status" value="1"/>
</dbReference>
<dbReference type="InterPro" id="IPR002772">
    <property type="entry name" value="Glyco_hydro_3_C"/>
</dbReference>
<dbReference type="InterPro" id="IPR044993">
    <property type="entry name" value="BXL"/>
</dbReference>
<evidence type="ECO:0000256" key="3">
    <source>
        <dbReference type="ARBA" id="ARBA00022801"/>
    </source>
</evidence>
<dbReference type="Gene3D" id="2.60.40.10">
    <property type="entry name" value="Immunoglobulins"/>
    <property type="match status" value="1"/>
</dbReference>
<protein>
    <submittedName>
        <fullName evidence="5">Beta-glucosidase</fullName>
    </submittedName>
</protein>
<dbReference type="InterPro" id="IPR017853">
    <property type="entry name" value="GH"/>
</dbReference>
<evidence type="ECO:0000256" key="1">
    <source>
        <dbReference type="ARBA" id="ARBA00005336"/>
    </source>
</evidence>
<dbReference type="FunFam" id="3.20.20.300:FF:000011">
    <property type="entry name" value="Glycosyl hydrolase"/>
    <property type="match status" value="1"/>
</dbReference>
<accession>A0A3N2DB12</accession>
<dbReference type="InterPro" id="IPR036962">
    <property type="entry name" value="Glyco_hydro_3_N_sf"/>
</dbReference>
<keyword evidence="2" id="KW-0732">Signal</keyword>
<comment type="caution">
    <text evidence="5">The sequence shown here is derived from an EMBL/GenBank/DDBJ whole genome shotgun (WGS) entry which is preliminary data.</text>
</comment>
<dbReference type="InterPro" id="IPR013783">
    <property type="entry name" value="Ig-like_fold"/>
</dbReference>
<comment type="similarity">
    <text evidence="1">Belongs to the glycosyl hydrolase 3 family.</text>
</comment>
<name>A0A3N2DB12_9MICO</name>
<evidence type="ECO:0000313" key="6">
    <source>
        <dbReference type="Proteomes" id="UP000275356"/>
    </source>
</evidence>
<dbReference type="InterPro" id="IPR001764">
    <property type="entry name" value="Glyco_hydro_3_N"/>
</dbReference>
<dbReference type="PRINTS" id="PR00133">
    <property type="entry name" value="GLHYDRLASE3"/>
</dbReference>
<reference evidence="5 6" key="1">
    <citation type="submission" date="2018-11" db="EMBL/GenBank/DDBJ databases">
        <title>Sequencing the genomes of 1000 actinobacteria strains.</title>
        <authorList>
            <person name="Klenk H.-P."/>
        </authorList>
    </citation>
    <scope>NUCLEOTIDE SEQUENCE [LARGE SCALE GENOMIC DNA]</scope>
    <source>
        <strain evidence="5 6">DSM 13521</strain>
    </source>
</reference>
<organism evidence="5 6">
    <name type="scientific">Salana multivorans</name>
    <dbReference type="NCBI Taxonomy" id="120377"/>
    <lineage>
        <taxon>Bacteria</taxon>
        <taxon>Bacillati</taxon>
        <taxon>Actinomycetota</taxon>
        <taxon>Actinomycetes</taxon>
        <taxon>Micrococcales</taxon>
        <taxon>Beutenbergiaceae</taxon>
        <taxon>Salana</taxon>
    </lineage>
</organism>
<dbReference type="Pfam" id="PF01915">
    <property type="entry name" value="Glyco_hydro_3_C"/>
    <property type="match status" value="1"/>
</dbReference>
<dbReference type="InterPro" id="IPR026891">
    <property type="entry name" value="Fn3-like"/>
</dbReference>
<dbReference type="GO" id="GO:0009044">
    <property type="term" value="F:xylan 1,4-beta-xylosidase activity"/>
    <property type="evidence" value="ECO:0007669"/>
    <property type="project" value="InterPro"/>
</dbReference>
<evidence type="ECO:0000259" key="4">
    <source>
        <dbReference type="SMART" id="SM01217"/>
    </source>
</evidence>
<dbReference type="Gene3D" id="3.40.50.1700">
    <property type="entry name" value="Glycoside hydrolase family 3 C-terminal domain"/>
    <property type="match status" value="1"/>
</dbReference>
<dbReference type="PANTHER" id="PTHR42721">
    <property type="entry name" value="SUGAR HYDROLASE-RELATED"/>
    <property type="match status" value="1"/>
</dbReference>
<dbReference type="InterPro" id="IPR036881">
    <property type="entry name" value="Glyco_hydro_3_C_sf"/>
</dbReference>
<feature type="domain" description="Fibronectin type III-like" evidence="4">
    <location>
        <begin position="672"/>
        <end position="741"/>
    </location>
</feature>
<proteinExistence type="inferred from homology"/>
<evidence type="ECO:0000313" key="5">
    <source>
        <dbReference type="EMBL" id="ROR96995.1"/>
    </source>
</evidence>
<keyword evidence="3" id="KW-0378">Hydrolase</keyword>
<evidence type="ECO:0000256" key="2">
    <source>
        <dbReference type="ARBA" id="ARBA00022729"/>
    </source>
</evidence>
<keyword evidence="6" id="KW-1185">Reference proteome</keyword>
<dbReference type="Pfam" id="PF14310">
    <property type="entry name" value="Fn3-like"/>
    <property type="match status" value="1"/>
</dbReference>
<dbReference type="EMBL" id="RKHQ01000001">
    <property type="protein sequence ID" value="ROR96995.1"/>
    <property type="molecule type" value="Genomic_DNA"/>
</dbReference>
<dbReference type="Gene3D" id="3.20.20.300">
    <property type="entry name" value="Glycoside hydrolase, family 3, N-terminal domain"/>
    <property type="match status" value="1"/>
</dbReference>
<gene>
    <name evidence="5" type="ORF">EDD28_1588</name>
</gene>
<dbReference type="GO" id="GO:0046556">
    <property type="term" value="F:alpha-L-arabinofuranosidase activity"/>
    <property type="evidence" value="ECO:0007669"/>
    <property type="project" value="TreeGrafter"/>
</dbReference>